<accession>A0ABX4NL50</accession>
<dbReference type="InterPro" id="IPR036812">
    <property type="entry name" value="NAD(P)_OxRdtase_dom_sf"/>
</dbReference>
<evidence type="ECO:0000259" key="1">
    <source>
        <dbReference type="Pfam" id="PF00248"/>
    </source>
</evidence>
<dbReference type="Pfam" id="PF00248">
    <property type="entry name" value="Aldo_ket_red"/>
    <property type="match status" value="1"/>
</dbReference>
<name>A0ABX4NL50_9LEPT</name>
<organism evidence="2 3">
    <name type="scientific">Leptospira barantonii</name>
    <dbReference type="NCBI Taxonomy" id="2023184"/>
    <lineage>
        <taxon>Bacteria</taxon>
        <taxon>Pseudomonadati</taxon>
        <taxon>Spirochaetota</taxon>
        <taxon>Spirochaetia</taxon>
        <taxon>Leptospirales</taxon>
        <taxon>Leptospiraceae</taxon>
        <taxon>Leptospira</taxon>
    </lineage>
</organism>
<protein>
    <recommendedName>
        <fullName evidence="1">NADP-dependent oxidoreductase domain-containing protein</fullName>
    </recommendedName>
</protein>
<evidence type="ECO:0000313" key="2">
    <source>
        <dbReference type="EMBL" id="PJZ57572.1"/>
    </source>
</evidence>
<sequence>MPTVIPNNKPEAHTSFLKKALILLETLNAIASEKGKTADQILYAWFFKHPSGLVPVLGTNDPQRIRSAAGAFDIAFTTEEWFRIWEAGAGRPVP</sequence>
<dbReference type="SUPFAM" id="SSF51430">
    <property type="entry name" value="NAD(P)-linked oxidoreductase"/>
    <property type="match status" value="1"/>
</dbReference>
<gene>
    <name evidence="2" type="ORF">CH367_09540</name>
</gene>
<dbReference type="Gene3D" id="3.20.20.100">
    <property type="entry name" value="NADP-dependent oxidoreductase domain"/>
    <property type="match status" value="1"/>
</dbReference>
<dbReference type="EMBL" id="NPDS01000003">
    <property type="protein sequence ID" value="PJZ57572.1"/>
    <property type="molecule type" value="Genomic_DNA"/>
</dbReference>
<dbReference type="Proteomes" id="UP000231879">
    <property type="component" value="Unassembled WGS sequence"/>
</dbReference>
<reference evidence="2 3" key="1">
    <citation type="submission" date="2017-07" db="EMBL/GenBank/DDBJ databases">
        <title>Leptospira spp. isolated from tropical soils.</title>
        <authorList>
            <person name="Thibeaux R."/>
            <person name="Iraola G."/>
            <person name="Ferres I."/>
            <person name="Bierque E."/>
            <person name="Girault D."/>
            <person name="Soupe-Gilbert M.-E."/>
            <person name="Picardeau M."/>
            <person name="Goarant C."/>
        </authorList>
    </citation>
    <scope>NUCLEOTIDE SEQUENCE [LARGE SCALE GENOMIC DNA]</scope>
    <source>
        <strain evidence="2 3">FH4-C-A1</strain>
    </source>
</reference>
<dbReference type="InterPro" id="IPR023210">
    <property type="entry name" value="NADP_OxRdtase_dom"/>
</dbReference>
<evidence type="ECO:0000313" key="3">
    <source>
        <dbReference type="Proteomes" id="UP000231879"/>
    </source>
</evidence>
<feature type="domain" description="NADP-dependent oxidoreductase" evidence="1">
    <location>
        <begin position="17"/>
        <end position="86"/>
    </location>
</feature>
<comment type="caution">
    <text evidence="2">The sequence shown here is derived from an EMBL/GenBank/DDBJ whole genome shotgun (WGS) entry which is preliminary data.</text>
</comment>
<proteinExistence type="predicted"/>
<keyword evidence="3" id="KW-1185">Reference proteome</keyword>